<dbReference type="Pfam" id="PF01593">
    <property type="entry name" value="Amino_oxidase"/>
    <property type="match status" value="1"/>
</dbReference>
<dbReference type="PANTHER" id="PTHR42923">
    <property type="entry name" value="PROTOPORPHYRINOGEN OXIDASE"/>
    <property type="match status" value="1"/>
</dbReference>
<dbReference type="Gene3D" id="1.10.3110.10">
    <property type="entry name" value="protoporphyrinogen ix oxidase, domain 3"/>
    <property type="match status" value="1"/>
</dbReference>
<sequence length="474" mass="52271">MLERKQRVVIIGGGITGLAAAYYLQKQVKENKQSIEIQLIEASHRLGGKIQTVKKDGYVIERGPDSFLTRKISATKLVEEVGLKEELISNPIGKSYVVINGEMHPMPGGAVMGIPTQVGPFISTGLFSLTGKMRAAADFVIPRSGLDGDQSLGGFFRRRLGDEVVENLIEPLLSGMYAGNIDRLSLMSTFPQFYEAEKNHRSLILGMKKTSDQDRKIQTGTGEKKGAFLTLKSGLQSLVNTIENLLDEVTVRKGIKVTEIEQTSDSYLLKCNNEEVIEADNVIVTTPHSVLSSMFSKYAFFNHLQEMPSTSVATVAMGFPADAIKKDMEGTGFVVSRNSDFSINACTWTHQKWPHTTPEGNVLLRCYVGRAGDEMIVDLSDAQIEEIVLEDLNKIMGISTNPNFTIVTRWKEAMPQYTVGHKERLEKLNRELAEKLPGVFVAGSSFEGLGIPDCIEQAEKAVERVLNKVSSSME</sequence>
<evidence type="ECO:0000313" key="14">
    <source>
        <dbReference type="EMBL" id="MFD2681314.1"/>
    </source>
</evidence>
<dbReference type="PANTHER" id="PTHR42923:SF3">
    <property type="entry name" value="PROTOPORPHYRINOGEN OXIDASE"/>
    <property type="match status" value="1"/>
</dbReference>
<comment type="catalytic activity">
    <reaction evidence="1">
        <text>coproporphyrinogen III + 3 O2 = coproporphyrin III + 3 H2O2</text>
        <dbReference type="Rhea" id="RHEA:43436"/>
        <dbReference type="ChEBI" id="CHEBI:15379"/>
        <dbReference type="ChEBI" id="CHEBI:16240"/>
        <dbReference type="ChEBI" id="CHEBI:57309"/>
        <dbReference type="ChEBI" id="CHEBI:131725"/>
        <dbReference type="EC" id="1.3.3.15"/>
    </reaction>
    <physiologicalReaction direction="left-to-right" evidence="1">
        <dbReference type="Rhea" id="RHEA:43437"/>
    </physiologicalReaction>
</comment>
<feature type="domain" description="Amine oxidase" evidence="13">
    <location>
        <begin position="15"/>
        <end position="466"/>
    </location>
</feature>
<dbReference type="EMBL" id="JBHUMF010000028">
    <property type="protein sequence ID" value="MFD2681314.1"/>
    <property type="molecule type" value="Genomic_DNA"/>
</dbReference>
<gene>
    <name evidence="14" type="primary">hemY</name>
    <name evidence="14" type="ORF">ACFSUL_11210</name>
</gene>
<keyword evidence="12" id="KW-0812">Transmembrane</keyword>
<evidence type="ECO:0000256" key="9">
    <source>
        <dbReference type="ARBA" id="ARBA00023002"/>
    </source>
</evidence>
<dbReference type="Gene3D" id="3.50.50.60">
    <property type="entry name" value="FAD/NAD(P)-binding domain"/>
    <property type="match status" value="1"/>
</dbReference>
<proteinExistence type="inferred from homology"/>
<dbReference type="NCBIfam" id="NF008845">
    <property type="entry name" value="PRK11883.1-5"/>
    <property type="match status" value="1"/>
</dbReference>
<evidence type="ECO:0000256" key="4">
    <source>
        <dbReference type="ARBA" id="ARBA00008310"/>
    </source>
</evidence>
<feature type="transmembrane region" description="Helical" evidence="12">
    <location>
        <begin position="7"/>
        <end position="24"/>
    </location>
</feature>
<evidence type="ECO:0000313" key="15">
    <source>
        <dbReference type="Proteomes" id="UP001597506"/>
    </source>
</evidence>
<dbReference type="Proteomes" id="UP001597506">
    <property type="component" value="Unassembled WGS sequence"/>
</dbReference>
<evidence type="ECO:0000256" key="3">
    <source>
        <dbReference type="ARBA" id="ARBA00004744"/>
    </source>
</evidence>
<comment type="subcellular location">
    <subcellularLocation>
        <location evidence="11">Cytoplasm</location>
    </subcellularLocation>
</comment>
<evidence type="ECO:0000256" key="2">
    <source>
        <dbReference type="ARBA" id="ARBA00001974"/>
    </source>
</evidence>
<name>A0ABW5RS96_9BACI</name>
<dbReference type="InterPro" id="IPR036188">
    <property type="entry name" value="FAD/NAD-bd_sf"/>
</dbReference>
<comment type="caution">
    <text evidence="14">The sequence shown here is derived from an EMBL/GenBank/DDBJ whole genome shotgun (WGS) entry which is preliminary data.</text>
</comment>
<comment type="cofactor">
    <cofactor evidence="2 11">
        <name>FAD</name>
        <dbReference type="ChEBI" id="CHEBI:57692"/>
    </cofactor>
</comment>
<dbReference type="RefSeq" id="WP_377935420.1">
    <property type="nucleotide sequence ID" value="NZ_JBHUMF010000028.1"/>
</dbReference>
<evidence type="ECO:0000256" key="6">
    <source>
        <dbReference type="ARBA" id="ARBA00019046"/>
    </source>
</evidence>
<evidence type="ECO:0000256" key="12">
    <source>
        <dbReference type="SAM" id="Phobius"/>
    </source>
</evidence>
<comment type="function">
    <text evidence="11">Involved in coproporphyrin-dependent heme b biosynthesis. Catalyzes the oxidation of coproporphyrinogen III to coproporphyrin III.</text>
</comment>
<dbReference type="InterPro" id="IPR002937">
    <property type="entry name" value="Amino_oxidase"/>
</dbReference>
<evidence type="ECO:0000256" key="11">
    <source>
        <dbReference type="RuleBase" id="RU364052"/>
    </source>
</evidence>
<keyword evidence="9 11" id="KW-0560">Oxidoreductase</keyword>
<keyword evidence="10 11" id="KW-0350">Heme biosynthesis</keyword>
<evidence type="ECO:0000259" key="13">
    <source>
        <dbReference type="Pfam" id="PF01593"/>
    </source>
</evidence>
<evidence type="ECO:0000256" key="8">
    <source>
        <dbReference type="ARBA" id="ARBA00022827"/>
    </source>
</evidence>
<dbReference type="SUPFAM" id="SSF54373">
    <property type="entry name" value="FAD-linked reductases, C-terminal domain"/>
    <property type="match status" value="1"/>
</dbReference>
<dbReference type="InterPro" id="IPR004572">
    <property type="entry name" value="Protoporphyrinogen_oxidase"/>
</dbReference>
<accession>A0ABW5RS96</accession>
<comment type="similarity">
    <text evidence="4 11">Belongs to the protoporphyrinogen/coproporphyrinogen oxidase family. Coproporphyrinogen III oxidase subfamily.</text>
</comment>
<evidence type="ECO:0000256" key="5">
    <source>
        <dbReference type="ARBA" id="ARBA00012402"/>
    </source>
</evidence>
<keyword evidence="12" id="KW-0472">Membrane</keyword>
<protein>
    <recommendedName>
        <fullName evidence="6 11">Coproporphyrinogen III oxidase</fullName>
        <ecNumber evidence="5 11">1.3.3.15</ecNumber>
    </recommendedName>
</protein>
<evidence type="ECO:0000256" key="1">
    <source>
        <dbReference type="ARBA" id="ARBA00001755"/>
    </source>
</evidence>
<keyword evidence="11" id="KW-0963">Cytoplasm</keyword>
<dbReference type="EC" id="1.3.3.15" evidence="5 11"/>
<keyword evidence="15" id="KW-1185">Reference proteome</keyword>
<reference evidence="15" key="1">
    <citation type="journal article" date="2019" name="Int. J. Syst. Evol. Microbiol.">
        <title>The Global Catalogue of Microorganisms (GCM) 10K type strain sequencing project: providing services to taxonomists for standard genome sequencing and annotation.</title>
        <authorList>
            <consortium name="The Broad Institute Genomics Platform"/>
            <consortium name="The Broad Institute Genome Sequencing Center for Infectious Disease"/>
            <person name="Wu L."/>
            <person name="Ma J."/>
        </authorList>
    </citation>
    <scope>NUCLEOTIDE SEQUENCE [LARGE SCALE GENOMIC DNA]</scope>
    <source>
        <strain evidence="15">KCTC 3913</strain>
    </source>
</reference>
<evidence type="ECO:0000256" key="10">
    <source>
        <dbReference type="ARBA" id="ARBA00023133"/>
    </source>
</evidence>
<keyword evidence="7 11" id="KW-0285">Flavoprotein</keyword>
<dbReference type="SUPFAM" id="SSF51905">
    <property type="entry name" value="FAD/NAD(P)-binding domain"/>
    <property type="match status" value="1"/>
</dbReference>
<evidence type="ECO:0000256" key="7">
    <source>
        <dbReference type="ARBA" id="ARBA00022630"/>
    </source>
</evidence>
<keyword evidence="12" id="KW-1133">Transmembrane helix</keyword>
<organism evidence="14 15">
    <name type="scientific">Bacillus seohaeanensis</name>
    <dbReference type="NCBI Taxonomy" id="284580"/>
    <lineage>
        <taxon>Bacteria</taxon>
        <taxon>Bacillati</taxon>
        <taxon>Bacillota</taxon>
        <taxon>Bacilli</taxon>
        <taxon>Bacillales</taxon>
        <taxon>Bacillaceae</taxon>
        <taxon>Bacillus</taxon>
    </lineage>
</organism>
<dbReference type="NCBIfam" id="TIGR00562">
    <property type="entry name" value="proto_IX_ox"/>
    <property type="match status" value="1"/>
</dbReference>
<dbReference type="InterPro" id="IPR050464">
    <property type="entry name" value="Zeta_carotene_desat/Oxidored"/>
</dbReference>
<comment type="pathway">
    <text evidence="3 11">Porphyrin-containing compound metabolism; protoheme biosynthesis.</text>
</comment>
<dbReference type="Gene3D" id="3.90.660.20">
    <property type="entry name" value="Protoporphyrinogen oxidase, mitochondrial, domain 2"/>
    <property type="match status" value="1"/>
</dbReference>
<keyword evidence="8 11" id="KW-0274">FAD</keyword>
<dbReference type="GO" id="GO:0004729">
    <property type="term" value="F:oxygen-dependent protoporphyrinogen oxidase activity"/>
    <property type="evidence" value="ECO:0007669"/>
    <property type="project" value="UniProtKB-EC"/>
</dbReference>